<keyword evidence="1" id="KW-0614">Plasmid</keyword>
<dbReference type="Proteomes" id="UP001234585">
    <property type="component" value="Plasmid unnamed1"/>
</dbReference>
<keyword evidence="2" id="KW-1185">Reference proteome</keyword>
<proteinExistence type="predicted"/>
<geneLocation type="plasmid" evidence="1 2">
    <name>unnamed1</name>
</geneLocation>
<dbReference type="EMBL" id="CP132303">
    <property type="protein sequence ID" value="WLR99979.1"/>
    <property type="molecule type" value="Genomic_DNA"/>
</dbReference>
<evidence type="ECO:0000313" key="1">
    <source>
        <dbReference type="EMBL" id="WLR99979.1"/>
    </source>
</evidence>
<dbReference type="RefSeq" id="WP_134650375.1">
    <property type="nucleotide sequence ID" value="NZ_CP132303.1"/>
</dbReference>
<sequence>MCSYTHYGAFDPEELGALQSVFDELTAQPWFAASDEARESFARYLFDTFADATFDPAKHRFVVESSARMFYAKET</sequence>
<gene>
    <name evidence="1" type="ORF">Q9313_17995</name>
</gene>
<evidence type="ECO:0000313" key="2">
    <source>
        <dbReference type="Proteomes" id="UP001234585"/>
    </source>
</evidence>
<organism evidence="1 2">
    <name type="scientific">Shinella sumterensis</name>
    <dbReference type="NCBI Taxonomy" id="1967501"/>
    <lineage>
        <taxon>Bacteria</taxon>
        <taxon>Pseudomonadati</taxon>
        <taxon>Pseudomonadota</taxon>
        <taxon>Alphaproteobacteria</taxon>
        <taxon>Hyphomicrobiales</taxon>
        <taxon>Rhizobiaceae</taxon>
        <taxon>Shinella</taxon>
    </lineage>
</organism>
<accession>A0AA50DF81</accession>
<reference evidence="1 2" key="1">
    <citation type="submission" date="2023-08" db="EMBL/GenBank/DDBJ databases">
        <title>Pathogen: clinical or host-associated sample.</title>
        <authorList>
            <person name="Hergert J."/>
            <person name="Casey R."/>
            <person name="Wagner J."/>
            <person name="Young E.L."/>
            <person name="Oakeson K.F."/>
        </authorList>
    </citation>
    <scope>NUCLEOTIDE SEQUENCE [LARGE SCALE GENOMIC DNA]</scope>
    <source>
        <strain evidence="1 2">1760953</strain>
        <plasmid evidence="1 2">unnamed1</plasmid>
    </source>
</reference>
<dbReference type="AlphaFoldDB" id="A0AA50DF81"/>
<name>A0AA50DF81_9HYPH</name>
<protein>
    <submittedName>
        <fullName evidence="1">Uncharacterized protein</fullName>
    </submittedName>
</protein>